<gene>
    <name evidence="10" type="ORF">LEP48_09770</name>
</gene>
<comment type="similarity">
    <text evidence="2">Belongs to the binding-protein-dependent transport system permease family. FecCD subfamily.</text>
</comment>
<dbReference type="EMBL" id="JAIXCQ010000005">
    <property type="protein sequence ID" value="MCA5893635.1"/>
    <property type="molecule type" value="Genomic_DNA"/>
</dbReference>
<feature type="transmembrane region" description="Helical" evidence="9">
    <location>
        <begin position="254"/>
        <end position="281"/>
    </location>
</feature>
<feature type="transmembrane region" description="Helical" evidence="9">
    <location>
        <begin position="28"/>
        <end position="47"/>
    </location>
</feature>
<comment type="subcellular location">
    <subcellularLocation>
        <location evidence="1">Cell membrane</location>
        <topology evidence="1">Multi-pass membrane protein</topology>
    </subcellularLocation>
</comment>
<dbReference type="RefSeq" id="WP_225565383.1">
    <property type="nucleotide sequence ID" value="NZ_JAIXCQ010000005.1"/>
</dbReference>
<evidence type="ECO:0000256" key="9">
    <source>
        <dbReference type="SAM" id="Phobius"/>
    </source>
</evidence>
<evidence type="ECO:0000256" key="2">
    <source>
        <dbReference type="ARBA" id="ARBA00007935"/>
    </source>
</evidence>
<organism evidence="10 11">
    <name type="scientific">Isoptericola luteus</name>
    <dbReference type="NCBI Taxonomy" id="2879484"/>
    <lineage>
        <taxon>Bacteria</taxon>
        <taxon>Bacillati</taxon>
        <taxon>Actinomycetota</taxon>
        <taxon>Actinomycetes</taxon>
        <taxon>Micrococcales</taxon>
        <taxon>Promicromonosporaceae</taxon>
        <taxon>Isoptericola</taxon>
    </lineage>
</organism>
<dbReference type="Pfam" id="PF01032">
    <property type="entry name" value="FecCD"/>
    <property type="match status" value="1"/>
</dbReference>
<dbReference type="CDD" id="cd06550">
    <property type="entry name" value="TM_ABC_iron-siderophores_like"/>
    <property type="match status" value="1"/>
</dbReference>
<dbReference type="PANTHER" id="PTHR30472:SF24">
    <property type="entry name" value="FERRIC ENTEROBACTIN TRANSPORT SYSTEM PERMEASE PROTEIN FEPG"/>
    <property type="match status" value="1"/>
</dbReference>
<feature type="transmembrane region" description="Helical" evidence="9">
    <location>
        <begin position="324"/>
        <end position="344"/>
    </location>
</feature>
<keyword evidence="3" id="KW-0813">Transport</keyword>
<keyword evidence="4" id="KW-1003">Cell membrane</keyword>
<feature type="transmembrane region" description="Helical" evidence="9">
    <location>
        <begin position="164"/>
        <end position="186"/>
    </location>
</feature>
<dbReference type="SUPFAM" id="SSF81345">
    <property type="entry name" value="ABC transporter involved in vitamin B12 uptake, BtuC"/>
    <property type="match status" value="1"/>
</dbReference>
<evidence type="ECO:0000256" key="7">
    <source>
        <dbReference type="ARBA" id="ARBA00023136"/>
    </source>
</evidence>
<feature type="region of interest" description="Disordered" evidence="8">
    <location>
        <begin position="1"/>
        <end position="21"/>
    </location>
</feature>
<keyword evidence="7 9" id="KW-0472">Membrane</keyword>
<evidence type="ECO:0000256" key="1">
    <source>
        <dbReference type="ARBA" id="ARBA00004651"/>
    </source>
</evidence>
<feature type="transmembrane region" description="Helical" evidence="9">
    <location>
        <begin position="293"/>
        <end position="312"/>
    </location>
</feature>
<dbReference type="InterPro" id="IPR000522">
    <property type="entry name" value="ABC_transptr_permease_BtuC"/>
</dbReference>
<sequence length="350" mass="35025">MSAPTAEATAADPARPTPWQPHRRRATVVNAALGVLLAALVLAGLGLGDYPLTPLQVVQALAGADGFATTIVVEWRLPRVVAAVALGAGLATAGALFQSVTRNPLGSPDIVGFTTGAYTGVLVAMTLLPRTPDGFAGTAAAALAGGLLTAVVVFWLSYQRGIQGFRLIVVGIAVSAMLQAANTFLLMRAQTEVAMTAAAWGAGSLDLVGWEQAAPATVLIAVLGAGAVATAPLLRQLELGDDLAAGHGVAVEPARLTILAIGVALTAVATATAGPIAFVALSAPQIAFRLVRGAGLPLVASALTGAVLLVGADLVAQHLLPTALPVGIVTIVLGGAYLLALLVVRVRGRA</sequence>
<keyword evidence="11" id="KW-1185">Reference proteome</keyword>
<evidence type="ECO:0000256" key="4">
    <source>
        <dbReference type="ARBA" id="ARBA00022475"/>
    </source>
</evidence>
<dbReference type="InterPro" id="IPR037294">
    <property type="entry name" value="ABC_BtuC-like"/>
</dbReference>
<dbReference type="Proteomes" id="UP001319870">
    <property type="component" value="Unassembled WGS sequence"/>
</dbReference>
<feature type="transmembrane region" description="Helical" evidence="9">
    <location>
        <begin position="135"/>
        <end position="158"/>
    </location>
</feature>
<comment type="caution">
    <text evidence="10">The sequence shown here is derived from an EMBL/GenBank/DDBJ whole genome shotgun (WGS) entry which is preliminary data.</text>
</comment>
<keyword evidence="6 9" id="KW-1133">Transmembrane helix</keyword>
<evidence type="ECO:0000256" key="8">
    <source>
        <dbReference type="SAM" id="MobiDB-lite"/>
    </source>
</evidence>
<protein>
    <submittedName>
        <fullName evidence="10">Iron chelate uptake ABC transporter family permease subunit</fullName>
    </submittedName>
</protein>
<proteinExistence type="inferred from homology"/>
<feature type="transmembrane region" description="Helical" evidence="9">
    <location>
        <begin position="110"/>
        <end position="128"/>
    </location>
</feature>
<evidence type="ECO:0000313" key="11">
    <source>
        <dbReference type="Proteomes" id="UP001319870"/>
    </source>
</evidence>
<evidence type="ECO:0000256" key="3">
    <source>
        <dbReference type="ARBA" id="ARBA00022448"/>
    </source>
</evidence>
<accession>A0ABS7ZF17</accession>
<feature type="transmembrane region" description="Helical" evidence="9">
    <location>
        <begin position="80"/>
        <end position="98"/>
    </location>
</feature>
<dbReference type="Gene3D" id="1.10.3470.10">
    <property type="entry name" value="ABC transporter involved in vitamin B12 uptake, BtuC"/>
    <property type="match status" value="1"/>
</dbReference>
<evidence type="ECO:0000313" key="10">
    <source>
        <dbReference type="EMBL" id="MCA5893635.1"/>
    </source>
</evidence>
<dbReference type="PANTHER" id="PTHR30472">
    <property type="entry name" value="FERRIC ENTEROBACTIN TRANSPORT SYSTEM PERMEASE PROTEIN"/>
    <property type="match status" value="1"/>
</dbReference>
<keyword evidence="5 9" id="KW-0812">Transmembrane</keyword>
<feature type="compositionally biased region" description="Low complexity" evidence="8">
    <location>
        <begin position="1"/>
        <end position="14"/>
    </location>
</feature>
<name>A0ABS7ZF17_9MICO</name>
<reference evidence="10 11" key="1">
    <citation type="submission" date="2021-09" db="EMBL/GenBank/DDBJ databases">
        <title>Isoptericola luteus sp. nov., a novel bacterium isolated from Harbin, the capital city of Heilongjiang province.</title>
        <authorList>
            <person name="Li J."/>
        </authorList>
    </citation>
    <scope>NUCLEOTIDE SEQUENCE [LARGE SCALE GENOMIC DNA]</scope>
    <source>
        <strain evidence="10 11">NEAU-Y5</strain>
    </source>
</reference>
<evidence type="ECO:0000256" key="6">
    <source>
        <dbReference type="ARBA" id="ARBA00022989"/>
    </source>
</evidence>
<evidence type="ECO:0000256" key="5">
    <source>
        <dbReference type="ARBA" id="ARBA00022692"/>
    </source>
</evidence>